<name>A0ACB9KZ74_9MYRT</name>
<organism evidence="1 2">
    <name type="scientific">Melastoma candidum</name>
    <dbReference type="NCBI Taxonomy" id="119954"/>
    <lineage>
        <taxon>Eukaryota</taxon>
        <taxon>Viridiplantae</taxon>
        <taxon>Streptophyta</taxon>
        <taxon>Embryophyta</taxon>
        <taxon>Tracheophyta</taxon>
        <taxon>Spermatophyta</taxon>
        <taxon>Magnoliopsida</taxon>
        <taxon>eudicotyledons</taxon>
        <taxon>Gunneridae</taxon>
        <taxon>Pentapetalae</taxon>
        <taxon>rosids</taxon>
        <taxon>malvids</taxon>
        <taxon>Myrtales</taxon>
        <taxon>Melastomataceae</taxon>
        <taxon>Melastomatoideae</taxon>
        <taxon>Melastomateae</taxon>
        <taxon>Melastoma</taxon>
    </lineage>
</organism>
<dbReference type="EMBL" id="CM042891">
    <property type="protein sequence ID" value="KAI4302742.1"/>
    <property type="molecule type" value="Genomic_DNA"/>
</dbReference>
<proteinExistence type="predicted"/>
<comment type="caution">
    <text evidence="1">The sequence shown here is derived from an EMBL/GenBank/DDBJ whole genome shotgun (WGS) entry which is preliminary data.</text>
</comment>
<dbReference type="Proteomes" id="UP001057402">
    <property type="component" value="Chromosome 12"/>
</dbReference>
<sequence length="366" mass="40933">MGSDSFLGLRCGEGDEVEAKMPKGEESFRNLEKRRILEFGGVHYARGVARGLELCGKDSKAMEMKGTVGVEGFICEDEISWLEFMGLHLLGDLEKGFAEDDEIRCRESGISHLDIKKKWSMLGDLECGHMSGVVSGAQVPENEDASEGALLHSDGAKKVWREVCAPDSRKMKGSEGRNEGSDLGRSLKIKVIDDTAVIEQVPIREFHSMVKKEISIPTGPMNQKEVADGERVAERKKARCAWGKAKSLYRSEKMMLGKQENGNYHSQKSEAGRRLTYSFKEMEAMRFVNVIEQWRFWRRVYDGLGPVAKEYVSLLSSGNNNYQYEQHGSNFDCMQPPLMRKQAPGILGATAGRGRGNPHFNIFVPP</sequence>
<reference evidence="2" key="1">
    <citation type="journal article" date="2023" name="Front. Plant Sci.">
        <title>Chromosomal-level genome assembly of Melastoma candidum provides insights into trichome evolution.</title>
        <authorList>
            <person name="Zhong Y."/>
            <person name="Wu W."/>
            <person name="Sun C."/>
            <person name="Zou P."/>
            <person name="Liu Y."/>
            <person name="Dai S."/>
            <person name="Zhou R."/>
        </authorList>
    </citation>
    <scope>NUCLEOTIDE SEQUENCE [LARGE SCALE GENOMIC DNA]</scope>
</reference>
<gene>
    <name evidence="1" type="ORF">MLD38_038453</name>
</gene>
<evidence type="ECO:0000313" key="2">
    <source>
        <dbReference type="Proteomes" id="UP001057402"/>
    </source>
</evidence>
<accession>A0ACB9KZ74</accession>
<protein>
    <submittedName>
        <fullName evidence="1">Uncharacterized protein</fullName>
    </submittedName>
</protein>
<keyword evidence="2" id="KW-1185">Reference proteome</keyword>
<evidence type="ECO:0000313" key="1">
    <source>
        <dbReference type="EMBL" id="KAI4302742.1"/>
    </source>
</evidence>